<dbReference type="PANTHER" id="PTHR31713:SF57">
    <property type="entry name" value="CALMODULIN-BINDING PROTEIN 60 D-LIKE"/>
    <property type="match status" value="1"/>
</dbReference>
<organism evidence="13 14">
    <name type="scientific">Solanum commersonii</name>
    <name type="common">Commerson's wild potato</name>
    <name type="synonym">Commerson's nightshade</name>
    <dbReference type="NCBI Taxonomy" id="4109"/>
    <lineage>
        <taxon>Eukaryota</taxon>
        <taxon>Viridiplantae</taxon>
        <taxon>Streptophyta</taxon>
        <taxon>Embryophyta</taxon>
        <taxon>Tracheophyta</taxon>
        <taxon>Spermatophyta</taxon>
        <taxon>Magnoliopsida</taxon>
        <taxon>eudicotyledons</taxon>
        <taxon>Gunneridae</taxon>
        <taxon>Pentapetalae</taxon>
        <taxon>asterids</taxon>
        <taxon>lamiids</taxon>
        <taxon>Solanales</taxon>
        <taxon>Solanaceae</taxon>
        <taxon>Solanoideae</taxon>
        <taxon>Solaneae</taxon>
        <taxon>Solanum</taxon>
    </lineage>
</organism>
<evidence type="ECO:0000256" key="1">
    <source>
        <dbReference type="ARBA" id="ARBA00004123"/>
    </source>
</evidence>
<dbReference type="Pfam" id="PF20451">
    <property type="entry name" value="Calmod_bind_M"/>
    <property type="match status" value="1"/>
</dbReference>
<comment type="subcellular location">
    <subcellularLocation>
        <location evidence="1">Nucleus</location>
    </subcellularLocation>
</comment>
<feature type="domain" description="Calmodulin binding protein-like N-terminal" evidence="10">
    <location>
        <begin position="233"/>
        <end position="380"/>
    </location>
</feature>
<evidence type="ECO:0000256" key="5">
    <source>
        <dbReference type="ARBA" id="ARBA00023159"/>
    </source>
</evidence>
<dbReference type="InterPro" id="IPR046829">
    <property type="entry name" value="Calmod_bind_C"/>
</dbReference>
<keyword evidence="5" id="KW-0010">Activator</keyword>
<evidence type="ECO:0000256" key="9">
    <source>
        <dbReference type="SAM" id="Phobius"/>
    </source>
</evidence>
<evidence type="ECO:0000259" key="12">
    <source>
        <dbReference type="Pfam" id="PF20452"/>
    </source>
</evidence>
<keyword evidence="7" id="KW-0539">Nucleus</keyword>
<feature type="region of interest" description="Disordered" evidence="8">
    <location>
        <begin position="697"/>
        <end position="738"/>
    </location>
</feature>
<sequence length="955" mass="108157">MERPSGEKRRLDVSSSEEGQPDRKRPALASNHVSVATFIERHCKFLWRVKAESDHRIMGVVGRVKSGLMTSQFVVFLVTIERFIVLSALSWLSLLSVIYGLISPEEVVLRYLSYICDSCHLVLQNGYGMIACHSNRSDVVGGQSAETLLITGANSSESCKLLGPFVTSLPVRRMLRNTFIVISNYLNTWKSQPPIQLYLVSEEVERALAKLGPTKLNARVSPKRIEGPNGRNLQLQFRSKLSLPLFTGGKVEGEQGSAIHIVLLNGNTGHVVTVGPESSAKLDVVVLGGDFNNENDDGWTEEEFESHIVKERDGKRPLLTGDLQVILKEGVGSLGEFTFTDNSSWIRSRKFRLGLKVVSGSREGIHIREAKTEAFSVKDHRGELYKKHYPPALNDDVWRLEKIGKDGSFHKRLNKAGIYTVEDFLRLIVRDSQRLRNILGSGMSNKMWDALVEHAKTCVLSGKLYVYYPDDMKSVGVVFSNIYELCGLISAGQYHSVDSLSEDQKDVNQKLELWRSMLESKGFRISRSKIKYLHCRFSQHERREVEARLDGIAVLKCKQFRYLGSFCQDNGIIDEDVTHKIKMGWLKWRSFTRVLYDRRIPIKRWIWRMLRWICGPTRLDRIRNDRICQEVQVAHIEDKLREGCLRWLGHVLHRLIDAPVRMCETLEYVDSLVKKAYDNWMHVVEYDGKSLLSLNQNKTSDAPQYDPSTGSQNHPNSFDHQLNLPSLPASTSSEQPPMNSGLNMGLEDLCYRVVVLCQSMIGDLLITCFPQHGYNDSLMGTYTTESQNTNVSVNEQLSGASFSQNHFVGMSQQAQQPGSESRLALHPPQPSFSSFFAASTPNSSYKGTDDFFTEEEIRTRSHEMLENDDMQHLLHIFNMGGQHHASSSTSEDNNYPYGSPYMPSMSSSFGIDEDRTRSGKAVVGWLKLKAALRWGIFIRKKAAEKRAQIVELDDP</sequence>
<dbReference type="InterPro" id="IPR012416">
    <property type="entry name" value="CBP60"/>
</dbReference>
<dbReference type="Pfam" id="PF07887">
    <property type="entry name" value="Calmodulin_bind"/>
    <property type="match status" value="1"/>
</dbReference>
<dbReference type="InterPro" id="IPR046831">
    <property type="entry name" value="Calmodulin_bind_N"/>
</dbReference>
<evidence type="ECO:0000313" key="13">
    <source>
        <dbReference type="EMBL" id="KAG5579327.1"/>
    </source>
</evidence>
<dbReference type="GO" id="GO:0005634">
    <property type="term" value="C:nucleus"/>
    <property type="evidence" value="ECO:0007669"/>
    <property type="project" value="UniProtKB-SubCell"/>
</dbReference>
<keyword evidence="9" id="KW-1133">Transmembrane helix</keyword>
<proteinExistence type="inferred from homology"/>
<comment type="similarity">
    <text evidence="2">Belongs to the plant ACBP60 protein family.</text>
</comment>
<dbReference type="PANTHER" id="PTHR31713">
    <property type="entry name" value="OS02G0177800 PROTEIN"/>
    <property type="match status" value="1"/>
</dbReference>
<dbReference type="GO" id="GO:0080142">
    <property type="term" value="P:regulation of salicylic acid biosynthetic process"/>
    <property type="evidence" value="ECO:0007669"/>
    <property type="project" value="TreeGrafter"/>
</dbReference>
<keyword evidence="6" id="KW-0804">Transcription</keyword>
<accession>A0A9J5WVI1</accession>
<comment type="caution">
    <text evidence="13">The sequence shown here is derived from an EMBL/GenBank/DDBJ whole genome shotgun (WGS) entry which is preliminary data.</text>
</comment>
<feature type="domain" description="Calmodulin binding protein C-terminal" evidence="12">
    <location>
        <begin position="463"/>
        <end position="510"/>
    </location>
</feature>
<keyword evidence="9" id="KW-0812">Transmembrane</keyword>
<name>A0A9J5WVI1_SOLCO</name>
<protein>
    <recommendedName>
        <fullName evidence="15">Calmodulin binding protein</fullName>
    </recommendedName>
</protein>
<keyword evidence="3" id="KW-0805">Transcription regulation</keyword>
<evidence type="ECO:0000259" key="10">
    <source>
        <dbReference type="Pfam" id="PF07887"/>
    </source>
</evidence>
<reference evidence="13 14" key="1">
    <citation type="submission" date="2020-09" db="EMBL/GenBank/DDBJ databases">
        <title>De no assembly of potato wild relative species, Solanum commersonii.</title>
        <authorList>
            <person name="Cho K."/>
        </authorList>
    </citation>
    <scope>NUCLEOTIDE SEQUENCE [LARGE SCALE GENOMIC DNA]</scope>
    <source>
        <strain evidence="13">LZ3.2</strain>
        <tissue evidence="13">Leaf</tissue>
    </source>
</reference>
<evidence type="ECO:0000256" key="3">
    <source>
        <dbReference type="ARBA" id="ARBA00023015"/>
    </source>
</evidence>
<dbReference type="InterPro" id="IPR046830">
    <property type="entry name" value="Calmod_bind_M"/>
</dbReference>
<evidence type="ECO:0000313" key="14">
    <source>
        <dbReference type="Proteomes" id="UP000824120"/>
    </source>
</evidence>
<evidence type="ECO:0000256" key="7">
    <source>
        <dbReference type="ARBA" id="ARBA00023242"/>
    </source>
</evidence>
<keyword evidence="9" id="KW-0472">Membrane</keyword>
<evidence type="ECO:0000256" key="2">
    <source>
        <dbReference type="ARBA" id="ARBA00007214"/>
    </source>
</evidence>
<keyword evidence="14" id="KW-1185">Reference proteome</keyword>
<feature type="transmembrane region" description="Helical" evidence="9">
    <location>
        <begin position="73"/>
        <end position="102"/>
    </location>
</feature>
<evidence type="ECO:0000256" key="4">
    <source>
        <dbReference type="ARBA" id="ARBA00023125"/>
    </source>
</evidence>
<gene>
    <name evidence="13" type="ORF">H5410_049954</name>
</gene>
<keyword evidence="4" id="KW-0238">DNA-binding</keyword>
<dbReference type="OrthoDB" id="512636at2759"/>
<evidence type="ECO:0008006" key="15">
    <source>
        <dbReference type="Google" id="ProtNLM"/>
    </source>
</evidence>
<feature type="region of interest" description="Disordered" evidence="8">
    <location>
        <begin position="1"/>
        <end position="26"/>
    </location>
</feature>
<dbReference type="EMBL" id="JACXVP010000010">
    <property type="protein sequence ID" value="KAG5579327.1"/>
    <property type="molecule type" value="Genomic_DNA"/>
</dbReference>
<evidence type="ECO:0000256" key="8">
    <source>
        <dbReference type="SAM" id="MobiDB-lite"/>
    </source>
</evidence>
<dbReference type="Proteomes" id="UP000824120">
    <property type="component" value="Chromosome 10"/>
</dbReference>
<dbReference type="GO" id="GO:0043565">
    <property type="term" value="F:sequence-specific DNA binding"/>
    <property type="evidence" value="ECO:0007669"/>
    <property type="project" value="TreeGrafter"/>
</dbReference>
<feature type="domain" description="Calmodulin binding protein central" evidence="11">
    <location>
        <begin position="392"/>
        <end position="458"/>
    </location>
</feature>
<dbReference type="AlphaFoldDB" id="A0A9J5WVI1"/>
<dbReference type="Pfam" id="PF20452">
    <property type="entry name" value="Calmod_bind_C"/>
    <property type="match status" value="1"/>
</dbReference>
<dbReference type="GO" id="GO:0003700">
    <property type="term" value="F:DNA-binding transcription factor activity"/>
    <property type="evidence" value="ECO:0007669"/>
    <property type="project" value="TreeGrafter"/>
</dbReference>
<evidence type="ECO:0000259" key="11">
    <source>
        <dbReference type="Pfam" id="PF20451"/>
    </source>
</evidence>
<feature type="compositionally biased region" description="Basic and acidic residues" evidence="8">
    <location>
        <begin position="1"/>
        <end position="12"/>
    </location>
</feature>
<evidence type="ECO:0000256" key="6">
    <source>
        <dbReference type="ARBA" id="ARBA00023163"/>
    </source>
</evidence>
<dbReference type="GO" id="GO:0005516">
    <property type="term" value="F:calmodulin binding"/>
    <property type="evidence" value="ECO:0007669"/>
    <property type="project" value="InterPro"/>
</dbReference>